<keyword evidence="10" id="KW-1015">Disulfide bond</keyword>
<feature type="transmembrane region" description="Helical" evidence="17">
    <location>
        <begin position="79"/>
        <end position="103"/>
    </location>
</feature>
<dbReference type="PRINTS" id="PR00428">
    <property type="entry name" value="PROSTAGLNDNR"/>
</dbReference>
<evidence type="ECO:0000256" key="10">
    <source>
        <dbReference type="ARBA" id="ARBA00023157"/>
    </source>
</evidence>
<feature type="transmembrane region" description="Helical" evidence="17">
    <location>
        <begin position="123"/>
        <end position="145"/>
    </location>
</feature>
<dbReference type="GO" id="GO:0006954">
    <property type="term" value="P:inflammatory response"/>
    <property type="evidence" value="ECO:0007669"/>
    <property type="project" value="TreeGrafter"/>
</dbReference>
<evidence type="ECO:0000256" key="13">
    <source>
        <dbReference type="ARBA" id="ARBA00023224"/>
    </source>
</evidence>
<dbReference type="FunCoup" id="A0A671Z388">
    <property type="interactions" value="253"/>
</dbReference>
<feature type="transmembrane region" description="Helical" evidence="17">
    <location>
        <begin position="165"/>
        <end position="186"/>
    </location>
</feature>
<keyword evidence="4" id="KW-1003">Cell membrane</keyword>
<dbReference type="RefSeq" id="XP_030290093.1">
    <property type="nucleotide sequence ID" value="XM_030434233.1"/>
</dbReference>
<evidence type="ECO:0000256" key="12">
    <source>
        <dbReference type="ARBA" id="ARBA00023180"/>
    </source>
</evidence>
<reference evidence="19" key="1">
    <citation type="submission" date="2021-04" db="EMBL/GenBank/DDBJ databases">
        <authorList>
            <consortium name="Wellcome Sanger Institute Data Sharing"/>
        </authorList>
    </citation>
    <scope>NUCLEOTIDE SEQUENCE [LARGE SCALE GENOMIC DNA]</scope>
</reference>
<name>A0A671Z388_SPAAU</name>
<dbReference type="InterPro" id="IPR000276">
    <property type="entry name" value="GPCR_Rhodpsn"/>
</dbReference>
<dbReference type="GeneTree" id="ENSGT01030000234559"/>
<dbReference type="GO" id="GO:0004957">
    <property type="term" value="F:prostaglandin E receptor activity"/>
    <property type="evidence" value="ECO:0007669"/>
    <property type="project" value="Ensembl"/>
</dbReference>
<dbReference type="GO" id="GO:1903672">
    <property type="term" value="P:positive regulation of sprouting angiogenesis"/>
    <property type="evidence" value="ECO:0007669"/>
    <property type="project" value="Ensembl"/>
</dbReference>
<keyword evidence="8" id="KW-0297">G-protein coupled receptor</keyword>
<evidence type="ECO:0000259" key="18">
    <source>
        <dbReference type="PROSITE" id="PS50262"/>
    </source>
</evidence>
<reference evidence="19" key="3">
    <citation type="submission" date="2025-09" db="UniProtKB">
        <authorList>
            <consortium name="Ensembl"/>
        </authorList>
    </citation>
    <scope>IDENTIFICATION</scope>
</reference>
<dbReference type="GO" id="GO:0060836">
    <property type="term" value="P:lymphatic endothelial cell differentiation"/>
    <property type="evidence" value="ECO:0007669"/>
    <property type="project" value="Ensembl"/>
</dbReference>
<dbReference type="GO" id="GO:0005886">
    <property type="term" value="C:plasma membrane"/>
    <property type="evidence" value="ECO:0007669"/>
    <property type="project" value="UniProtKB-SubCell"/>
</dbReference>
<keyword evidence="9 17" id="KW-0472">Membrane</keyword>
<comment type="subcellular location">
    <subcellularLocation>
        <location evidence="1">Cell membrane</location>
        <topology evidence="1">Multi-pass membrane protein</topology>
    </subcellularLocation>
</comment>
<dbReference type="Proteomes" id="UP000472265">
    <property type="component" value="Chromosome 11"/>
</dbReference>
<evidence type="ECO:0000313" key="19">
    <source>
        <dbReference type="Ensembl" id="ENSSAUP00010069402.1"/>
    </source>
</evidence>
<feature type="transmembrane region" description="Helical" evidence="17">
    <location>
        <begin position="266"/>
        <end position="292"/>
    </location>
</feature>
<organism evidence="19 20">
    <name type="scientific">Sparus aurata</name>
    <name type="common">Gilthead sea bream</name>
    <dbReference type="NCBI Taxonomy" id="8175"/>
    <lineage>
        <taxon>Eukaryota</taxon>
        <taxon>Metazoa</taxon>
        <taxon>Chordata</taxon>
        <taxon>Craniata</taxon>
        <taxon>Vertebrata</taxon>
        <taxon>Euteleostomi</taxon>
        <taxon>Actinopterygii</taxon>
        <taxon>Neopterygii</taxon>
        <taxon>Teleostei</taxon>
        <taxon>Neoteleostei</taxon>
        <taxon>Acanthomorphata</taxon>
        <taxon>Eupercaria</taxon>
        <taxon>Spariformes</taxon>
        <taxon>Sparidae</taxon>
        <taxon>Sparus</taxon>
    </lineage>
</organism>
<dbReference type="FunFam" id="1.20.1070.10:FF:000163">
    <property type="entry name" value="Thromboxane A2 receptor"/>
    <property type="match status" value="1"/>
</dbReference>
<dbReference type="CTD" id="5733"/>
<evidence type="ECO:0000256" key="3">
    <source>
        <dbReference type="ARBA" id="ARBA00017628"/>
    </source>
</evidence>
<dbReference type="Pfam" id="PF00001">
    <property type="entry name" value="7tm_1"/>
    <property type="match status" value="1"/>
</dbReference>
<dbReference type="InterPro" id="IPR001244">
    <property type="entry name" value="Prostglndn_DP_rcpt"/>
</dbReference>
<dbReference type="GO" id="GO:0014827">
    <property type="term" value="P:intestine smooth muscle contraction"/>
    <property type="evidence" value="ECO:0007669"/>
    <property type="project" value="TreeGrafter"/>
</dbReference>
<keyword evidence="6 17" id="KW-0812">Transmembrane</keyword>
<protein>
    <recommendedName>
        <fullName evidence="2">Prostaglandin E2 receptor EP3 subtype</fullName>
    </recommendedName>
    <alternativeName>
        <fullName evidence="15">Prostanoid EP3 receptor</fullName>
    </alternativeName>
    <alternativeName>
        <fullName evidence="14">Prostanoid TP receptor</fullName>
    </alternativeName>
    <alternativeName>
        <fullName evidence="3">Thromboxane A2 receptor</fullName>
    </alternativeName>
</protein>
<keyword evidence="7 17" id="KW-1133">Transmembrane helix</keyword>
<dbReference type="PANTHER" id="PTHR11866:SF10">
    <property type="entry name" value="PROSTAGLANDIN E2 RECEPTOR EP3 SUBTYPE"/>
    <property type="match status" value="1"/>
</dbReference>
<dbReference type="GO" id="GO:0060455">
    <property type="term" value="P:negative regulation of gastric acid secretion"/>
    <property type="evidence" value="ECO:0007669"/>
    <property type="project" value="TreeGrafter"/>
</dbReference>
<evidence type="ECO:0000256" key="5">
    <source>
        <dbReference type="ARBA" id="ARBA00022553"/>
    </source>
</evidence>
<dbReference type="InterPro" id="IPR008365">
    <property type="entry name" value="Prostanoid_rcpt"/>
</dbReference>
<dbReference type="Gene3D" id="1.20.1070.10">
    <property type="entry name" value="Rhodopsin 7-helix transmembrane proteins"/>
    <property type="match status" value="1"/>
</dbReference>
<evidence type="ECO:0000256" key="7">
    <source>
        <dbReference type="ARBA" id="ARBA00022989"/>
    </source>
</evidence>
<dbReference type="PROSITE" id="PS50262">
    <property type="entry name" value="G_PROTEIN_RECEP_F1_2"/>
    <property type="match status" value="1"/>
</dbReference>
<dbReference type="GO" id="GO:0007189">
    <property type="term" value="P:adenylate cyclase-activating G protein-coupled receptor signaling pathway"/>
    <property type="evidence" value="ECO:0007669"/>
    <property type="project" value="TreeGrafter"/>
</dbReference>
<evidence type="ECO:0000256" key="14">
    <source>
        <dbReference type="ARBA" id="ARBA00029815"/>
    </source>
</evidence>
<evidence type="ECO:0000313" key="20">
    <source>
        <dbReference type="Proteomes" id="UP000472265"/>
    </source>
</evidence>
<evidence type="ECO:0000256" key="9">
    <source>
        <dbReference type="ARBA" id="ARBA00023136"/>
    </source>
</evidence>
<dbReference type="PRINTS" id="PR00582">
    <property type="entry name" value="PRSTNOIDEP3R"/>
</dbReference>
<dbReference type="Ensembl" id="ENSSAUT00010072636.1">
    <property type="protein sequence ID" value="ENSSAUP00010069402.1"/>
    <property type="gene ID" value="ENSSAUG00010027498.1"/>
</dbReference>
<dbReference type="InterPro" id="IPR017452">
    <property type="entry name" value="GPCR_Rhodpsn_7TM"/>
</dbReference>
<dbReference type="PANTHER" id="PTHR11866">
    <property type="entry name" value="G-PROTEIN COUPLED RECEPTOR FAMILY 1 MEMBER"/>
    <property type="match status" value="1"/>
</dbReference>
<keyword evidence="5" id="KW-0597">Phosphoprotein</keyword>
<gene>
    <name evidence="19" type="primary">PTGER3</name>
    <name evidence="19" type="synonym">ptger3</name>
</gene>
<evidence type="ECO:0000256" key="4">
    <source>
        <dbReference type="ARBA" id="ARBA00022475"/>
    </source>
</evidence>
<evidence type="ECO:0000256" key="16">
    <source>
        <dbReference type="ARBA" id="ARBA00046395"/>
    </source>
</evidence>
<accession>A0A671Z388</accession>
<sequence length="391" mass="43450">MTMDASDHLRGFNKTIGEMPGANVSKSLRECNVTENSCGRSGSVGFPITMMITGMVGNTLALILVYISYRKKENKRKKSFLLCIGSLALTDLFGQLLTSPIVISVYRAGMEWKHIDPSGNLCGFFGVCMTTFGLCALFLASAMAIERAMAITNPHWYSNHMKTSVTKQTLAVIWCLVLLFALLPIAGVGEYKQQWPGTWCFISTGDRKVPGNMFFAITFAGLGIFSLLVTLSCNVVTIRGLIIRCKTKSGTSQSSKHWERLTTETVIQLLGIMCVLLICWSPLLVLMLRMIYTKVSSHQCNLTGNPIQTTGQEDHFSCNFFLTAIRLASLNQILDPWVYLLFREILLRKFCIVANAVSNCSIDDRKETQTALDALNKQNHDDNNIHKPQSS</sequence>
<keyword evidence="12" id="KW-0325">Glycoprotein</keyword>
<dbReference type="PRINTS" id="PR00237">
    <property type="entry name" value="GPCRRHODOPSN"/>
</dbReference>
<dbReference type="AlphaFoldDB" id="A0A671Z388"/>
<feature type="transmembrane region" description="Helical" evidence="17">
    <location>
        <begin position="44"/>
        <end position="67"/>
    </location>
</feature>
<dbReference type="GO" id="GO:0007204">
    <property type="term" value="P:positive regulation of cytosolic calcium ion concentration"/>
    <property type="evidence" value="ECO:0007669"/>
    <property type="project" value="TreeGrafter"/>
</dbReference>
<evidence type="ECO:0000256" key="11">
    <source>
        <dbReference type="ARBA" id="ARBA00023170"/>
    </source>
</evidence>
<dbReference type="GO" id="GO:0007200">
    <property type="term" value="P:phospholipase C-activating G protein-coupled receptor signaling pathway"/>
    <property type="evidence" value="ECO:0007669"/>
    <property type="project" value="TreeGrafter"/>
</dbReference>
<dbReference type="InterPro" id="IPR000265">
    <property type="entry name" value="Prostglndn_EP3_rcpt"/>
</dbReference>
<dbReference type="GeneID" id="115591863"/>
<feature type="transmembrane region" description="Helical" evidence="17">
    <location>
        <begin position="213"/>
        <end position="238"/>
    </location>
</feature>
<evidence type="ECO:0000256" key="6">
    <source>
        <dbReference type="ARBA" id="ARBA00022692"/>
    </source>
</evidence>
<dbReference type="OMA" id="HMKTRVT"/>
<dbReference type="PRINTS" id="PR01788">
    <property type="entry name" value="PROSTANOIDR"/>
</dbReference>
<dbReference type="InParanoid" id="A0A671Z388"/>
<evidence type="ECO:0000256" key="2">
    <source>
        <dbReference type="ARBA" id="ARBA00015397"/>
    </source>
</evidence>
<dbReference type="SUPFAM" id="SSF81321">
    <property type="entry name" value="Family A G protein-coupled receptor-like"/>
    <property type="match status" value="1"/>
</dbReference>
<feature type="domain" description="G-protein coupled receptors family 1 profile" evidence="18">
    <location>
        <begin position="57"/>
        <end position="339"/>
    </location>
</feature>
<evidence type="ECO:0000256" key="15">
    <source>
        <dbReference type="ARBA" id="ARBA00031591"/>
    </source>
</evidence>
<dbReference type="OrthoDB" id="5959154at2759"/>
<evidence type="ECO:0000256" key="1">
    <source>
        <dbReference type="ARBA" id="ARBA00004651"/>
    </source>
</evidence>
<keyword evidence="11" id="KW-0675">Receptor</keyword>
<keyword evidence="20" id="KW-1185">Reference proteome</keyword>
<reference evidence="19" key="2">
    <citation type="submission" date="2025-08" db="UniProtKB">
        <authorList>
            <consortium name="Ensembl"/>
        </authorList>
    </citation>
    <scope>IDENTIFICATION</scope>
</reference>
<dbReference type="GO" id="GO:0004960">
    <property type="term" value="F:thromboxane receptor activity"/>
    <property type="evidence" value="ECO:0007669"/>
    <property type="project" value="UniProtKB-ARBA"/>
</dbReference>
<evidence type="ECO:0000256" key="17">
    <source>
        <dbReference type="SAM" id="Phobius"/>
    </source>
</evidence>
<proteinExistence type="predicted"/>
<evidence type="ECO:0000256" key="8">
    <source>
        <dbReference type="ARBA" id="ARBA00023040"/>
    </source>
</evidence>
<comment type="subunit">
    <text evidence="16">Interacts (via C-terminus) with MKLN1.</text>
</comment>
<keyword evidence="13" id="KW-0807">Transducer</keyword>